<feature type="transmembrane region" description="Helical" evidence="2">
    <location>
        <begin position="1252"/>
        <end position="1277"/>
    </location>
</feature>
<feature type="transmembrane region" description="Helical" evidence="2">
    <location>
        <begin position="837"/>
        <end position="858"/>
    </location>
</feature>
<evidence type="ECO:0000313" key="4">
    <source>
        <dbReference type="Proteomes" id="UP000219813"/>
    </source>
</evidence>
<gene>
    <name evidence="3" type="primary">PmUG01_09041600</name>
    <name evidence="3" type="ORF">PMUG01_09041600</name>
</gene>
<feature type="transmembrane region" description="Helical" evidence="2">
    <location>
        <begin position="1340"/>
        <end position="1358"/>
    </location>
</feature>
<feature type="compositionally biased region" description="Basic and acidic residues" evidence="1">
    <location>
        <begin position="1012"/>
        <end position="1035"/>
    </location>
</feature>
<dbReference type="PANTHER" id="PTHR13146">
    <property type="match status" value="1"/>
</dbReference>
<dbReference type="SUPFAM" id="SSF103481">
    <property type="entry name" value="Multidrug resistance efflux transporter EmrE"/>
    <property type="match status" value="1"/>
</dbReference>
<feature type="transmembrane region" description="Helical" evidence="2">
    <location>
        <begin position="505"/>
        <end position="524"/>
    </location>
</feature>
<dbReference type="PANTHER" id="PTHR13146:SF3">
    <property type="entry name" value="EAMA DOMAIN-CONTAINING PROTEIN"/>
    <property type="match status" value="1"/>
</dbReference>
<dbReference type="RefSeq" id="XP_028861738.1">
    <property type="nucleotide sequence ID" value="XM_029005116.1"/>
</dbReference>
<dbReference type="OrthoDB" id="392906at2759"/>
<feature type="region of interest" description="Disordered" evidence="1">
    <location>
        <begin position="1"/>
        <end position="31"/>
    </location>
</feature>
<feature type="transmembrane region" description="Helical" evidence="2">
    <location>
        <begin position="1309"/>
        <end position="1328"/>
    </location>
</feature>
<feature type="transmembrane region" description="Helical" evidence="2">
    <location>
        <begin position="1370"/>
        <end position="1390"/>
    </location>
</feature>
<dbReference type="EMBL" id="LT594630">
    <property type="protein sequence ID" value="SCN12841.1"/>
    <property type="molecule type" value="Genomic_DNA"/>
</dbReference>
<dbReference type="GeneID" id="39868944"/>
<name>A0A1D3PCI3_PLAMA</name>
<accession>A0A1D3PCI3</accession>
<keyword evidence="4" id="KW-1185">Reference proteome</keyword>
<feature type="transmembrane region" description="Helical" evidence="2">
    <location>
        <begin position="895"/>
        <end position="914"/>
    </location>
</feature>
<feature type="region of interest" description="Disordered" evidence="1">
    <location>
        <begin position="1004"/>
        <end position="1035"/>
    </location>
</feature>
<dbReference type="KEGG" id="pmal:PMUG01_09041600"/>
<keyword evidence="2" id="KW-0472">Membrane</keyword>
<dbReference type="VEuPathDB" id="PlasmoDB:PmUG01_09041600"/>
<keyword evidence="2" id="KW-0812">Transmembrane</keyword>
<keyword evidence="2" id="KW-1133">Transmembrane helix</keyword>
<dbReference type="InterPro" id="IPR037185">
    <property type="entry name" value="EmrE-like"/>
</dbReference>
<feature type="transmembrane region" description="Helical" evidence="2">
    <location>
        <begin position="468"/>
        <end position="485"/>
    </location>
</feature>
<evidence type="ECO:0000256" key="2">
    <source>
        <dbReference type="SAM" id="Phobius"/>
    </source>
</evidence>
<feature type="transmembrane region" description="Helical" evidence="2">
    <location>
        <begin position="967"/>
        <end position="987"/>
    </location>
</feature>
<evidence type="ECO:0000256" key="1">
    <source>
        <dbReference type="SAM" id="MobiDB-lite"/>
    </source>
</evidence>
<organism evidence="3 4">
    <name type="scientific">Plasmodium malariae</name>
    <dbReference type="NCBI Taxonomy" id="5858"/>
    <lineage>
        <taxon>Eukaryota</taxon>
        <taxon>Sar</taxon>
        <taxon>Alveolata</taxon>
        <taxon>Apicomplexa</taxon>
        <taxon>Aconoidasida</taxon>
        <taxon>Haemosporida</taxon>
        <taxon>Plasmodiidae</taxon>
        <taxon>Plasmodium</taxon>
        <taxon>Plasmodium (Plasmodium)</taxon>
    </lineage>
</organism>
<evidence type="ECO:0000313" key="3">
    <source>
        <dbReference type="EMBL" id="SCN12841.1"/>
    </source>
</evidence>
<feature type="compositionally biased region" description="Basic and acidic residues" evidence="1">
    <location>
        <begin position="9"/>
        <end position="26"/>
    </location>
</feature>
<reference evidence="3 4" key="1">
    <citation type="submission" date="2016-06" db="EMBL/GenBank/DDBJ databases">
        <authorList>
            <consortium name="Pathogen Informatics"/>
        </authorList>
    </citation>
    <scope>NUCLEOTIDE SEQUENCE [LARGE SCALE GENOMIC DNA]</scope>
</reference>
<sequence>MNTNIEVNCGKKEKNNSHKQNEHPESVNKFFLPNGAKNNCIVQEKRKTEKIKNANENILTNENENILTNENENILTNENENILTNENENILTNENENILTNENENILTNENENILTNENENVLTNENENILTNENENVLTNENENINLLTYENKNKNKLNDENRNIKTILTDENRNIKTILIDENINININILNDANIKKSNAENIQFEKAKRCQEKIKAGGVYKGNFVKWDANKIQCEEKNIPFAEKNTAYSELKVEQRKKEIAYYKKKNRLHAQNKKIKADNINRNNCILKFTDYKSVSFINFLKKIKREKIKAADKIINEEYFEKKEEKKQKKKEDNQKGNKKEIINDCNFSCTQNEDYILGDYHRNTEKLSASKNRCVIDKYNASGGKHSKRKCKKAIMNNFEEHNCLGNGRTEQHYVELNSQDEISINYEYFEEESNKVRNISQKEEKKCFPKDSSTENKIKFFFLIFCNGCLVVILGVSNNICGRMRNRVLKNFDSLTASYNAIAYVTIYLILCIVYFKFGSIKKRHWSYIYPCINNFFLKKKKKKESECKSNQIKNRSDKKKEKEDNYLADSNDREVIKGKKNFLKFFYIHKKRIYEPLLVNEGNEQERRYHNSAWSDDENKCRIVNYDKNPCLSQHGSGSKHQRKYEKLIVEKRNSYPSIPCACPQNKGNGKKMYLRENAEENSPHYCNIEKNKNAKEHSPHYCNIEKNKNTKEHSPHYCNIEKNKNAKEHSPHYCNIEKNKNVKEHSPHYCKNKKNKNASKISNSYSISLKKDISDEEDMRYFNEQTIKGILENYKYHEKGEDIISDKKAKRYKIILAIQNKWKCLGAFKYVVLLALLDIISNTLYFVSQLAIPLTILLLLNQLNFIFSIILSFLILKRKYNIHHAISVVIVLIGFFFFYFPFVYKWTITNVTKQVLVSYFINLNFYINLNQNNWDSNLLDNSFYSCNSPLCAAPFSLFASVLFCIFSIFLTSFGGIVREIFFSEYIREREEKGTKRKKEGKVKKNDEKEEKIEEKKKDKDKEDEIEREVNNRIEEDKRSSRSRNALLIFFKKGRKSTPETNSCAGFELRKSKNKLCQIEDVKYASSLDRNEAKGIIEKKKKKDNYMVCKEHNEIMQNNKCIMNIENVCINRKKEYANLDTNKDNSFINKEEDTCNYANNSNSNSSGLKSNIEKESNTKRFLKDTDEGDNDNDRTIHFRNVSPMISKGTKKEVVQIAVEKDCSYKNNLSRKKEYKKGEDKMSVLLLSFNVSLIQILLLPFIIYFQLLFNKNKEVSYYLYITDSLKCFSGYTMENNENCRYSFVVYFLYILVNALFNLSVSSFYSNYSSAECFLILKSSTPITLVVLYFFKFPFISDTDKYFSFYFLISIIIVFIGVGYFFYQTVLLDKKKKIK</sequence>
<dbReference type="GO" id="GO:0016020">
    <property type="term" value="C:membrane"/>
    <property type="evidence" value="ECO:0007669"/>
    <property type="project" value="TreeGrafter"/>
</dbReference>
<protein>
    <recommendedName>
        <fullName evidence="5">Transporter</fullName>
    </recommendedName>
</protein>
<evidence type="ECO:0008006" key="5">
    <source>
        <dbReference type="Google" id="ProtNLM"/>
    </source>
</evidence>
<dbReference type="Proteomes" id="UP000219813">
    <property type="component" value="Chromosome 9"/>
</dbReference>
<proteinExistence type="predicted"/>
<feature type="transmembrane region" description="Helical" evidence="2">
    <location>
        <begin position="864"/>
        <end position="886"/>
    </location>
</feature>